<evidence type="ECO:0000313" key="3">
    <source>
        <dbReference type="EMBL" id="QDU88758.1"/>
    </source>
</evidence>
<evidence type="ECO:0000313" key="4">
    <source>
        <dbReference type="Proteomes" id="UP000317429"/>
    </source>
</evidence>
<protein>
    <recommendedName>
        <fullName evidence="5">Outer membrane efflux protein</fullName>
    </recommendedName>
</protein>
<dbReference type="KEGG" id="pnd:Pla175_21400"/>
<feature type="region of interest" description="Disordered" evidence="1">
    <location>
        <begin position="30"/>
        <end position="131"/>
    </location>
</feature>
<evidence type="ECO:0000256" key="1">
    <source>
        <dbReference type="SAM" id="MobiDB-lite"/>
    </source>
</evidence>
<feature type="chain" id="PRO_5021977629" description="Outer membrane efflux protein" evidence="2">
    <location>
        <begin position="23"/>
        <end position="394"/>
    </location>
</feature>
<keyword evidence="2" id="KW-0732">Signal</keyword>
<feature type="compositionally biased region" description="Low complexity" evidence="1">
    <location>
        <begin position="104"/>
        <end position="116"/>
    </location>
</feature>
<proteinExistence type="predicted"/>
<sequence length="394" mass="41418" precursor="true">MMRAHWAATAAWIAMSSGLALGADDRYGAGAPVQPLQQPSAESRYGGQPPRANPAGQPSANVLTRDQPPAPMAGGQPPATAPAAALQPPPSMYGQSPGPRTNVAATSNGPASPPANNGGGPQTTDLGPTKLMGEMMIPPSESQLTGVSISLAEAVRTARTKDARSLRIDAYWDLCSSVADYYLGLREQKELGKLRQGVAPGNAAIRDAEQLMASRLDTSLKAAVASQLRLADLMGRPDKPLPSDPPFCGRYATRYQQIFGGRSSNEAAQLDRLIPLRSAELETAAAAVGRAEQWTLRVARQDSNSADGILQAMQLMALNRRAFVQIAKDYNRRIARYAELASPEGVAPETLISMLIETPEGPGRTSVAGRDPAPSLGQPAFRSPLVGPATGGLR</sequence>
<feature type="region of interest" description="Disordered" evidence="1">
    <location>
        <begin position="359"/>
        <end position="394"/>
    </location>
</feature>
<reference evidence="3 4" key="1">
    <citation type="submission" date="2019-02" db="EMBL/GenBank/DDBJ databases">
        <title>Deep-cultivation of Planctomycetes and their phenomic and genomic characterization uncovers novel biology.</title>
        <authorList>
            <person name="Wiegand S."/>
            <person name="Jogler M."/>
            <person name="Boedeker C."/>
            <person name="Pinto D."/>
            <person name="Vollmers J."/>
            <person name="Rivas-Marin E."/>
            <person name="Kohn T."/>
            <person name="Peeters S.H."/>
            <person name="Heuer A."/>
            <person name="Rast P."/>
            <person name="Oberbeckmann S."/>
            <person name="Bunk B."/>
            <person name="Jeske O."/>
            <person name="Meyerdierks A."/>
            <person name="Storesund J.E."/>
            <person name="Kallscheuer N."/>
            <person name="Luecker S."/>
            <person name="Lage O.M."/>
            <person name="Pohl T."/>
            <person name="Merkel B.J."/>
            <person name="Hornburger P."/>
            <person name="Mueller R.-W."/>
            <person name="Bruemmer F."/>
            <person name="Labrenz M."/>
            <person name="Spormann A.M."/>
            <person name="Op den Camp H."/>
            <person name="Overmann J."/>
            <person name="Amann R."/>
            <person name="Jetten M.S.M."/>
            <person name="Mascher T."/>
            <person name="Medema M.H."/>
            <person name="Devos D.P."/>
            <person name="Kaster A.-K."/>
            <person name="Ovreas L."/>
            <person name="Rohde M."/>
            <person name="Galperin M.Y."/>
            <person name="Jogler C."/>
        </authorList>
    </citation>
    <scope>NUCLEOTIDE SEQUENCE [LARGE SCALE GENOMIC DNA]</scope>
    <source>
        <strain evidence="3 4">Pla175</strain>
    </source>
</reference>
<feature type="compositionally biased region" description="Low complexity" evidence="1">
    <location>
        <begin position="72"/>
        <end position="86"/>
    </location>
</feature>
<dbReference type="AlphaFoldDB" id="A0A518DBC6"/>
<dbReference type="OrthoDB" id="282964at2"/>
<feature type="signal peptide" evidence="2">
    <location>
        <begin position="1"/>
        <end position="22"/>
    </location>
</feature>
<evidence type="ECO:0008006" key="5">
    <source>
        <dbReference type="Google" id="ProtNLM"/>
    </source>
</evidence>
<accession>A0A518DBC6</accession>
<dbReference type="Proteomes" id="UP000317429">
    <property type="component" value="Chromosome"/>
</dbReference>
<name>A0A518DBC6_9BACT</name>
<keyword evidence="4" id="KW-1185">Reference proteome</keyword>
<organism evidence="3 4">
    <name type="scientific">Pirellulimonas nuda</name>
    <dbReference type="NCBI Taxonomy" id="2528009"/>
    <lineage>
        <taxon>Bacteria</taxon>
        <taxon>Pseudomonadati</taxon>
        <taxon>Planctomycetota</taxon>
        <taxon>Planctomycetia</taxon>
        <taxon>Pirellulales</taxon>
        <taxon>Lacipirellulaceae</taxon>
        <taxon>Pirellulimonas</taxon>
    </lineage>
</organism>
<dbReference type="EMBL" id="CP036291">
    <property type="protein sequence ID" value="QDU88758.1"/>
    <property type="molecule type" value="Genomic_DNA"/>
</dbReference>
<evidence type="ECO:0000256" key="2">
    <source>
        <dbReference type="SAM" id="SignalP"/>
    </source>
</evidence>
<gene>
    <name evidence="3" type="ORF">Pla175_21400</name>
</gene>